<dbReference type="GO" id="GO:0006633">
    <property type="term" value="P:fatty acid biosynthetic process"/>
    <property type="evidence" value="ECO:0007669"/>
    <property type="project" value="TreeGrafter"/>
</dbReference>
<dbReference type="Pfam" id="PF02801">
    <property type="entry name" value="Ketoacyl-synt_C"/>
    <property type="match status" value="1"/>
</dbReference>
<dbReference type="PROSITE" id="PS52004">
    <property type="entry name" value="KS3_2"/>
    <property type="match status" value="1"/>
</dbReference>
<dbReference type="Pfam" id="PF00109">
    <property type="entry name" value="ketoacyl-synt"/>
    <property type="match status" value="1"/>
</dbReference>
<name>A0A517LYD6_9BACT</name>
<keyword evidence="2 3" id="KW-0808">Transferase</keyword>
<dbReference type="EC" id="2.3.1.179" evidence="5"/>
<reference evidence="5 6" key="1">
    <citation type="submission" date="2019-02" db="EMBL/GenBank/DDBJ databases">
        <title>Deep-cultivation of Planctomycetes and their phenomic and genomic characterization uncovers novel biology.</title>
        <authorList>
            <person name="Wiegand S."/>
            <person name="Jogler M."/>
            <person name="Boedeker C."/>
            <person name="Pinto D."/>
            <person name="Vollmers J."/>
            <person name="Rivas-Marin E."/>
            <person name="Kohn T."/>
            <person name="Peeters S.H."/>
            <person name="Heuer A."/>
            <person name="Rast P."/>
            <person name="Oberbeckmann S."/>
            <person name="Bunk B."/>
            <person name="Jeske O."/>
            <person name="Meyerdierks A."/>
            <person name="Storesund J.E."/>
            <person name="Kallscheuer N."/>
            <person name="Luecker S."/>
            <person name="Lage O.M."/>
            <person name="Pohl T."/>
            <person name="Merkel B.J."/>
            <person name="Hornburger P."/>
            <person name="Mueller R.-W."/>
            <person name="Bruemmer F."/>
            <person name="Labrenz M."/>
            <person name="Spormann A.M."/>
            <person name="Op den Camp H."/>
            <person name="Overmann J."/>
            <person name="Amann R."/>
            <person name="Jetten M.S.M."/>
            <person name="Mascher T."/>
            <person name="Medema M.H."/>
            <person name="Devos D.P."/>
            <person name="Kaster A.-K."/>
            <person name="Ovreas L."/>
            <person name="Rohde M."/>
            <person name="Galperin M.Y."/>
            <person name="Jogler C."/>
        </authorList>
    </citation>
    <scope>NUCLEOTIDE SEQUENCE [LARGE SCALE GENOMIC DNA]</scope>
    <source>
        <strain evidence="5 6">EC9</strain>
    </source>
</reference>
<proteinExistence type="inferred from homology"/>
<evidence type="ECO:0000313" key="6">
    <source>
        <dbReference type="Proteomes" id="UP000319557"/>
    </source>
</evidence>
<dbReference type="Proteomes" id="UP000319557">
    <property type="component" value="Chromosome"/>
</dbReference>
<dbReference type="InterPro" id="IPR020841">
    <property type="entry name" value="PKS_Beta-ketoAc_synthase_dom"/>
</dbReference>
<dbReference type="InterPro" id="IPR014031">
    <property type="entry name" value="Ketoacyl_synth_C"/>
</dbReference>
<dbReference type="InterPro" id="IPR014030">
    <property type="entry name" value="Ketoacyl_synth_N"/>
</dbReference>
<evidence type="ECO:0000256" key="2">
    <source>
        <dbReference type="ARBA" id="ARBA00022679"/>
    </source>
</evidence>
<gene>
    <name evidence="5" type="primary">fabF_3</name>
    <name evidence="5" type="ORF">EC9_18160</name>
</gene>
<dbReference type="OrthoDB" id="292158at2"/>
<organism evidence="5 6">
    <name type="scientific">Rosistilla ulvae</name>
    <dbReference type="NCBI Taxonomy" id="1930277"/>
    <lineage>
        <taxon>Bacteria</taxon>
        <taxon>Pseudomonadati</taxon>
        <taxon>Planctomycetota</taxon>
        <taxon>Planctomycetia</taxon>
        <taxon>Pirellulales</taxon>
        <taxon>Pirellulaceae</taxon>
        <taxon>Rosistilla</taxon>
    </lineage>
</organism>
<dbReference type="InterPro" id="IPR016039">
    <property type="entry name" value="Thiolase-like"/>
</dbReference>
<accession>A0A517LYD6</accession>
<comment type="similarity">
    <text evidence="1 3">Belongs to the thiolase-like superfamily. Beta-ketoacyl-ACP synthases family.</text>
</comment>
<evidence type="ECO:0000256" key="3">
    <source>
        <dbReference type="RuleBase" id="RU003694"/>
    </source>
</evidence>
<evidence type="ECO:0000313" key="5">
    <source>
        <dbReference type="EMBL" id="QDS87637.1"/>
    </source>
</evidence>
<dbReference type="SMART" id="SM00825">
    <property type="entry name" value="PKS_KS"/>
    <property type="match status" value="1"/>
</dbReference>
<dbReference type="AlphaFoldDB" id="A0A517LYD6"/>
<dbReference type="PANTHER" id="PTHR11712:SF336">
    <property type="entry name" value="3-OXOACYL-[ACYL-CARRIER-PROTEIN] SYNTHASE, MITOCHONDRIAL"/>
    <property type="match status" value="1"/>
</dbReference>
<dbReference type="PANTHER" id="PTHR11712">
    <property type="entry name" value="POLYKETIDE SYNTHASE-RELATED"/>
    <property type="match status" value="1"/>
</dbReference>
<feature type="domain" description="Ketosynthase family 3 (KS3)" evidence="4">
    <location>
        <begin position="4"/>
        <end position="419"/>
    </location>
</feature>
<dbReference type="InterPro" id="IPR000794">
    <property type="entry name" value="Beta-ketoacyl_synthase"/>
</dbReference>
<evidence type="ECO:0000259" key="4">
    <source>
        <dbReference type="PROSITE" id="PS52004"/>
    </source>
</evidence>
<keyword evidence="6" id="KW-1185">Reference proteome</keyword>
<dbReference type="GO" id="GO:0005829">
    <property type="term" value="C:cytosol"/>
    <property type="evidence" value="ECO:0007669"/>
    <property type="project" value="TreeGrafter"/>
</dbReference>
<dbReference type="KEGG" id="ruv:EC9_18160"/>
<evidence type="ECO:0000256" key="1">
    <source>
        <dbReference type="ARBA" id="ARBA00008467"/>
    </source>
</evidence>
<protein>
    <submittedName>
        <fullName evidence="5">3-oxoacyl-[acyl-carrier-protein] synthase 2</fullName>
        <ecNumber evidence="5">2.3.1.179</ecNumber>
    </submittedName>
</protein>
<dbReference type="Gene3D" id="3.40.47.10">
    <property type="match status" value="2"/>
</dbReference>
<dbReference type="RefSeq" id="WP_145344131.1">
    <property type="nucleotide sequence ID" value="NZ_CP036261.1"/>
</dbReference>
<dbReference type="EMBL" id="CP036261">
    <property type="protein sequence ID" value="QDS87637.1"/>
    <property type="molecule type" value="Genomic_DNA"/>
</dbReference>
<dbReference type="GO" id="GO:0004315">
    <property type="term" value="F:3-oxoacyl-[acyl-carrier-protein] synthase activity"/>
    <property type="evidence" value="ECO:0007669"/>
    <property type="project" value="UniProtKB-EC"/>
</dbReference>
<sequence length="420" mass="44011">MDLRKDVVITGIGVVSPIGTGVDRFWSSLIQGRSGVRDLTHVTPEMLPYTYGGQLDDFDPKAYVRPRKTLKVMSRELQTAFSACVMATQQSGFDACDTPKERIGTVFGSEMLYGEPEEIQPTVARSSPEGRFQPELWGQSAMREIFPLWMLKYLPNMAACHYGIAIGALGPNNTIVMGDTSGLSAVAESISVIQRGAADVVVTCSTGTRISLTRLLYQGAVPYGSLRDPVGSSSRPFAVDRDGLIGGEGAAAVILESREHAERRGAKPIVSVAGTSCNFGAPAPGRRGSSEALSLAIGNAIQRAGATPDEIGIAVSHAMGDPMLDQIDAQVHATLVPGAIVTAPKGATGHTGAGCGVMEMCIAALSLQNGIVPPTVNAHLKDPSFGIDLADSPRKTDASLAVQSNHSATGNAIAVVLRKE</sequence>
<keyword evidence="5" id="KW-0012">Acyltransferase</keyword>
<dbReference type="SUPFAM" id="SSF53901">
    <property type="entry name" value="Thiolase-like"/>
    <property type="match status" value="2"/>
</dbReference>